<dbReference type="PANTHER" id="PTHR34239:SF2">
    <property type="entry name" value="TRANSPOSABLE ELEMENT P TRANSPOSASE_THAP9 CONSERVED DOMAIN-CONTAINING PROTEIN"/>
    <property type="match status" value="1"/>
</dbReference>
<name>A0A5N4B6X8_PHOPY</name>
<dbReference type="PANTHER" id="PTHR34239">
    <property type="entry name" value="APPLE DOMAIN-CONTAINING PROTEIN"/>
    <property type="match status" value="1"/>
</dbReference>
<dbReference type="OrthoDB" id="6744247at2759"/>
<feature type="region of interest" description="Disordered" evidence="1">
    <location>
        <begin position="26"/>
        <end position="62"/>
    </location>
</feature>
<gene>
    <name evidence="2" type="ORF">PPYR_02327</name>
</gene>
<keyword evidence="3" id="KW-1185">Reference proteome</keyword>
<comment type="caution">
    <text evidence="2">The sequence shown here is derived from an EMBL/GenBank/DDBJ whole genome shotgun (WGS) entry which is preliminary data.</text>
</comment>
<sequence length="179" mass="20299">MGKRRRKSPVSRIDVKRRRLLRKLDKLDRASGLHKESSCSSDTADTRSERGSTPMESNSDYGHFEDLIHEDSIAFSEQDENRDPNESVEEIPLSSDILKIIGCDGSTKETGSQAIRKELVSSWSDVIKRRLSEEVRADCVLRYPPPKNCLFLEAPKLNLEVVAAVNDVAKNRDNRLIIF</sequence>
<accession>A0A5N4B6X8</accession>
<evidence type="ECO:0000313" key="2">
    <source>
        <dbReference type="EMBL" id="KAB0805357.1"/>
    </source>
</evidence>
<evidence type="ECO:0000313" key="3">
    <source>
        <dbReference type="Proteomes" id="UP000327044"/>
    </source>
</evidence>
<dbReference type="EMBL" id="VVIM01000001">
    <property type="protein sequence ID" value="KAB0805357.1"/>
    <property type="molecule type" value="Genomic_DNA"/>
</dbReference>
<organism evidence="2 3">
    <name type="scientific">Photinus pyralis</name>
    <name type="common">Common eastern firefly</name>
    <name type="synonym">Lampyris pyralis</name>
    <dbReference type="NCBI Taxonomy" id="7054"/>
    <lineage>
        <taxon>Eukaryota</taxon>
        <taxon>Metazoa</taxon>
        <taxon>Ecdysozoa</taxon>
        <taxon>Arthropoda</taxon>
        <taxon>Hexapoda</taxon>
        <taxon>Insecta</taxon>
        <taxon>Pterygota</taxon>
        <taxon>Neoptera</taxon>
        <taxon>Endopterygota</taxon>
        <taxon>Coleoptera</taxon>
        <taxon>Polyphaga</taxon>
        <taxon>Elateriformia</taxon>
        <taxon>Elateroidea</taxon>
        <taxon>Lampyridae</taxon>
        <taxon>Lampyrinae</taxon>
        <taxon>Photinus</taxon>
    </lineage>
</organism>
<dbReference type="InParanoid" id="A0A5N4B6X8"/>
<reference evidence="2 3" key="1">
    <citation type="journal article" date="2018" name="Elife">
        <title>Firefly genomes illuminate parallel origins of bioluminescence in beetles.</title>
        <authorList>
            <person name="Fallon T.R."/>
            <person name="Lower S.E."/>
            <person name="Chang C.H."/>
            <person name="Bessho-Uehara M."/>
            <person name="Martin G.J."/>
            <person name="Bewick A.J."/>
            <person name="Behringer M."/>
            <person name="Debat H.J."/>
            <person name="Wong I."/>
            <person name="Day J.C."/>
            <person name="Suvorov A."/>
            <person name="Silva C.J."/>
            <person name="Stanger-Hall K.F."/>
            <person name="Hall D.W."/>
            <person name="Schmitz R.J."/>
            <person name="Nelson D.R."/>
            <person name="Lewis S.M."/>
            <person name="Shigenobu S."/>
            <person name="Bybee S.M."/>
            <person name="Larracuente A.M."/>
            <person name="Oba Y."/>
            <person name="Weng J.K."/>
        </authorList>
    </citation>
    <scope>NUCLEOTIDE SEQUENCE [LARGE SCALE GENOMIC DNA]</scope>
    <source>
        <strain evidence="2">1611_PpyrPB1</strain>
        <tissue evidence="2">Whole body</tissue>
    </source>
</reference>
<dbReference type="AlphaFoldDB" id="A0A5N4B6X8"/>
<feature type="compositionally biased region" description="Basic and acidic residues" evidence="1">
    <location>
        <begin position="26"/>
        <end position="37"/>
    </location>
</feature>
<evidence type="ECO:0000256" key="1">
    <source>
        <dbReference type="SAM" id="MobiDB-lite"/>
    </source>
</evidence>
<dbReference type="Proteomes" id="UP000327044">
    <property type="component" value="Unassembled WGS sequence"/>
</dbReference>
<proteinExistence type="predicted"/>
<protein>
    <submittedName>
        <fullName evidence="2">Uncharacterized protein</fullName>
    </submittedName>
</protein>